<dbReference type="EMBL" id="KB295624">
    <property type="protein sequence ID" value="ELU12817.1"/>
    <property type="molecule type" value="Genomic_DNA"/>
</dbReference>
<accession>R7V2V6</accession>
<dbReference type="Proteomes" id="UP000014760">
    <property type="component" value="Unassembled WGS sequence"/>
</dbReference>
<evidence type="ECO:0000256" key="5">
    <source>
        <dbReference type="ARBA" id="ARBA00023306"/>
    </source>
</evidence>
<dbReference type="EnsemblMetazoa" id="CapteT219226">
    <property type="protein sequence ID" value="CapteP219226"/>
    <property type="gene ID" value="CapteG219226"/>
</dbReference>
<dbReference type="PRINTS" id="PR02038">
    <property type="entry name" value="AURORABORA"/>
</dbReference>
<reference evidence="7 9" key="2">
    <citation type="journal article" date="2013" name="Nature">
        <title>Insights into bilaterian evolution from three spiralian genomes.</title>
        <authorList>
            <person name="Simakov O."/>
            <person name="Marletaz F."/>
            <person name="Cho S.J."/>
            <person name="Edsinger-Gonzales E."/>
            <person name="Havlak P."/>
            <person name="Hellsten U."/>
            <person name="Kuo D.H."/>
            <person name="Larsson T."/>
            <person name="Lv J."/>
            <person name="Arendt D."/>
            <person name="Savage R."/>
            <person name="Osoegawa K."/>
            <person name="de Jong P."/>
            <person name="Grimwood J."/>
            <person name="Chapman J.A."/>
            <person name="Shapiro H."/>
            <person name="Aerts A."/>
            <person name="Otillar R.P."/>
            <person name="Terry A.Y."/>
            <person name="Boore J.L."/>
            <person name="Grigoriev I.V."/>
            <person name="Lindberg D.R."/>
            <person name="Seaver E.C."/>
            <person name="Weisblat D.A."/>
            <person name="Putnam N.H."/>
            <person name="Rokhsar D.S."/>
        </authorList>
    </citation>
    <scope>NUCLEOTIDE SEQUENCE</scope>
    <source>
        <strain evidence="7 9">I ESC-2004</strain>
    </source>
</reference>
<dbReference type="GO" id="GO:0019901">
    <property type="term" value="F:protein kinase binding"/>
    <property type="evidence" value="ECO:0007669"/>
    <property type="project" value="TreeGrafter"/>
</dbReference>
<dbReference type="OMA" id="HELMSCS"/>
<evidence type="ECO:0000256" key="4">
    <source>
        <dbReference type="ARBA" id="ARBA00022776"/>
    </source>
</evidence>
<dbReference type="EMBL" id="AMQN01005280">
    <property type="status" value="NOT_ANNOTATED_CDS"/>
    <property type="molecule type" value="Genomic_DNA"/>
</dbReference>
<dbReference type="HOGENOM" id="CLU_408400_0_0_1"/>
<reference evidence="8" key="3">
    <citation type="submission" date="2015-06" db="UniProtKB">
        <authorList>
            <consortium name="EnsemblMetazoa"/>
        </authorList>
    </citation>
    <scope>IDENTIFICATION</scope>
</reference>
<dbReference type="PANTHER" id="PTHR14728">
    <property type="entry name" value="PROTEIN AURORA BOREALIS"/>
    <property type="match status" value="1"/>
</dbReference>
<keyword evidence="3" id="KW-0132">Cell division</keyword>
<feature type="region of interest" description="Disordered" evidence="6">
    <location>
        <begin position="269"/>
        <end position="288"/>
    </location>
</feature>
<evidence type="ECO:0000256" key="6">
    <source>
        <dbReference type="SAM" id="MobiDB-lite"/>
    </source>
</evidence>
<evidence type="ECO:0000313" key="9">
    <source>
        <dbReference type="Proteomes" id="UP000014760"/>
    </source>
</evidence>
<name>R7V2V6_CAPTE</name>
<feature type="region of interest" description="Disordered" evidence="6">
    <location>
        <begin position="420"/>
        <end position="453"/>
    </location>
</feature>
<comment type="similarity">
    <text evidence="1">Belongs to the BORA family.</text>
</comment>
<feature type="region of interest" description="Disordered" evidence="6">
    <location>
        <begin position="56"/>
        <end position="110"/>
    </location>
</feature>
<feature type="region of interest" description="Disordered" evidence="6">
    <location>
        <begin position="299"/>
        <end position="330"/>
    </location>
</feature>
<dbReference type="GO" id="GO:0005634">
    <property type="term" value="C:nucleus"/>
    <property type="evidence" value="ECO:0007669"/>
    <property type="project" value="TreeGrafter"/>
</dbReference>
<keyword evidence="5" id="KW-0131">Cell cycle</keyword>
<dbReference type="AlphaFoldDB" id="R7V2V6"/>
<sequence length="673" mass="73827">MDEARGHTPDLGLNQDYSPLRVQATPKRSTNLIDNVAGQLYNCHQYRTPTTARLLSNDAGPTPSLHSPSSGAMSGGPMSGHPRLHTPVSGESSRRGLLTPRHMTPKGQRQVYNPFESPMMGRLHDQLDFSPNMFVENIPEESPDKFSWSIDQLATLQPVEIEDKEIEKQCKYYYQNGNHDVKAQKAIDDYFTHRHIAPSPWSEKAVHVLPRTPGAHSAESPMVLQVKPSGSRNKEITLLKEVGSQTELSLPKDFDLQKVLGEHYSKVNAGGEAQQGDEEGPADNLSSSSLRRKLFFQGVKKSQMSPAKSNTEADLTLSSKLSPPLSPVPIHKTPPRDQLISSGMETPGSNLFSSSPIHGHECREVGPMHFMTPSLRRCSTAPEIVDSPDFSPIVLSNKDLMHTPSSSLLQCTPQSCRPTKTFRSPGMSPIAGAEGSFMSSSTRSSSRRPETDRKVRLPFQECEDDLKDNDSIQQMDFDEDKTSEHNFNAQDTGYQTNSLQSTNIDGAVSSNNITGLDPVLPHTNLTVQFGNMYGNSDAGIEVEEPPAPIPRKVTSLISPTFTLIKNQEDSLVLSDYGVVGDAAVPYTRPRTGGVPVFPWRPDMLKTNSVVIKEKITGENPDGAAAGNGPPASEIARLALMRAGEDYDKFCVQKMYSHHDSPLKNGVESMSFDL</sequence>
<dbReference type="Pfam" id="PF15280">
    <property type="entry name" value="BORA_N"/>
    <property type="match status" value="1"/>
</dbReference>
<feature type="compositionally biased region" description="Polar residues" evidence="6">
    <location>
        <begin position="300"/>
        <end position="313"/>
    </location>
</feature>
<dbReference type="GO" id="GO:0060236">
    <property type="term" value="P:regulation of mitotic spindle organization"/>
    <property type="evidence" value="ECO:0007669"/>
    <property type="project" value="TreeGrafter"/>
</dbReference>
<evidence type="ECO:0000313" key="8">
    <source>
        <dbReference type="EnsemblMetazoa" id="CapteP219226"/>
    </source>
</evidence>
<dbReference type="InterPro" id="IPR023252">
    <property type="entry name" value="Aurora_borealis_protein"/>
</dbReference>
<protein>
    <recommendedName>
        <fullName evidence="2">Protein aurora borealis</fullName>
    </recommendedName>
</protein>
<keyword evidence="9" id="KW-1185">Reference proteome</keyword>
<dbReference type="GO" id="GO:0005737">
    <property type="term" value="C:cytoplasm"/>
    <property type="evidence" value="ECO:0007669"/>
    <property type="project" value="TreeGrafter"/>
</dbReference>
<dbReference type="GO" id="GO:0007088">
    <property type="term" value="P:regulation of mitotic nuclear division"/>
    <property type="evidence" value="ECO:0007669"/>
    <property type="project" value="TreeGrafter"/>
</dbReference>
<dbReference type="OrthoDB" id="10020858at2759"/>
<reference evidence="9" key="1">
    <citation type="submission" date="2012-12" db="EMBL/GenBank/DDBJ databases">
        <authorList>
            <person name="Hellsten U."/>
            <person name="Grimwood J."/>
            <person name="Chapman J.A."/>
            <person name="Shapiro H."/>
            <person name="Aerts A."/>
            <person name="Otillar R.P."/>
            <person name="Terry A.Y."/>
            <person name="Boore J.L."/>
            <person name="Simakov O."/>
            <person name="Marletaz F."/>
            <person name="Cho S.-J."/>
            <person name="Edsinger-Gonzales E."/>
            <person name="Havlak P."/>
            <person name="Kuo D.-H."/>
            <person name="Larsson T."/>
            <person name="Lv J."/>
            <person name="Arendt D."/>
            <person name="Savage R."/>
            <person name="Osoegawa K."/>
            <person name="de Jong P."/>
            <person name="Lindberg D.R."/>
            <person name="Seaver E.C."/>
            <person name="Weisblat D.A."/>
            <person name="Putnam N.H."/>
            <person name="Grigoriev I.V."/>
            <person name="Rokhsar D.S."/>
        </authorList>
    </citation>
    <scope>NUCLEOTIDE SEQUENCE</scope>
    <source>
        <strain evidence="9">I ESC-2004</strain>
    </source>
</reference>
<proteinExistence type="inferred from homology"/>
<dbReference type="GO" id="GO:0051301">
    <property type="term" value="P:cell division"/>
    <property type="evidence" value="ECO:0007669"/>
    <property type="project" value="UniProtKB-KW"/>
</dbReference>
<dbReference type="STRING" id="283909.R7V2V6"/>
<evidence type="ECO:0000313" key="7">
    <source>
        <dbReference type="EMBL" id="ELU12817.1"/>
    </source>
</evidence>
<evidence type="ECO:0000256" key="2">
    <source>
        <dbReference type="ARBA" id="ARBA00020055"/>
    </source>
</evidence>
<keyword evidence="4" id="KW-0498">Mitosis</keyword>
<evidence type="ECO:0000256" key="3">
    <source>
        <dbReference type="ARBA" id="ARBA00022618"/>
    </source>
</evidence>
<organism evidence="7">
    <name type="scientific">Capitella teleta</name>
    <name type="common">Polychaete worm</name>
    <dbReference type="NCBI Taxonomy" id="283909"/>
    <lineage>
        <taxon>Eukaryota</taxon>
        <taxon>Metazoa</taxon>
        <taxon>Spiralia</taxon>
        <taxon>Lophotrochozoa</taxon>
        <taxon>Annelida</taxon>
        <taxon>Polychaeta</taxon>
        <taxon>Sedentaria</taxon>
        <taxon>Scolecida</taxon>
        <taxon>Capitellidae</taxon>
        <taxon>Capitella</taxon>
    </lineage>
</organism>
<evidence type="ECO:0000256" key="1">
    <source>
        <dbReference type="ARBA" id="ARBA00010963"/>
    </source>
</evidence>
<dbReference type="PANTHER" id="PTHR14728:SF2">
    <property type="entry name" value="PROTEIN AURORA BOREALIS"/>
    <property type="match status" value="1"/>
</dbReference>
<gene>
    <name evidence="7" type="ORF">CAPTEDRAFT_219226</name>
</gene>